<accession>A0A6I4IY04</accession>
<dbReference type="Proteomes" id="UP000441389">
    <property type="component" value="Unassembled WGS sequence"/>
</dbReference>
<dbReference type="RefSeq" id="WP_157025008.1">
    <property type="nucleotide sequence ID" value="NZ_WQMS01000001.1"/>
</dbReference>
<gene>
    <name evidence="5" type="ORF">GON01_00455</name>
</gene>
<dbReference type="PANTHER" id="PTHR43884:SF20">
    <property type="entry name" value="ACYL-COA DEHYDROGENASE FADE28"/>
    <property type="match status" value="1"/>
</dbReference>
<proteinExistence type="predicted"/>
<evidence type="ECO:0000259" key="4">
    <source>
        <dbReference type="Pfam" id="PF00441"/>
    </source>
</evidence>
<feature type="domain" description="Acyl-CoA dehydrogenase/oxidase C-terminal" evidence="4">
    <location>
        <begin position="79"/>
        <end position="197"/>
    </location>
</feature>
<evidence type="ECO:0000313" key="5">
    <source>
        <dbReference type="EMBL" id="MVO76411.1"/>
    </source>
</evidence>
<evidence type="ECO:0000256" key="2">
    <source>
        <dbReference type="ARBA" id="ARBA00022827"/>
    </source>
</evidence>
<dbReference type="SUPFAM" id="SSF47203">
    <property type="entry name" value="Acyl-CoA dehydrogenase C-terminal domain-like"/>
    <property type="match status" value="1"/>
</dbReference>
<name>A0A6I4IY04_9SPHN</name>
<reference evidence="5 6" key="1">
    <citation type="submission" date="2019-12" db="EMBL/GenBank/DDBJ databases">
        <authorList>
            <person name="Huq M.A."/>
        </authorList>
    </citation>
    <scope>NUCLEOTIDE SEQUENCE [LARGE SCALE GENOMIC DNA]</scope>
    <source>
        <strain evidence="5 6">MAH-20</strain>
    </source>
</reference>
<dbReference type="GO" id="GO:0003995">
    <property type="term" value="F:acyl-CoA dehydrogenase activity"/>
    <property type="evidence" value="ECO:0007669"/>
    <property type="project" value="TreeGrafter"/>
</dbReference>
<protein>
    <recommendedName>
        <fullName evidence="4">Acyl-CoA dehydrogenase/oxidase C-terminal domain-containing protein</fullName>
    </recommendedName>
</protein>
<dbReference type="InterPro" id="IPR036250">
    <property type="entry name" value="AcylCo_DH-like_C"/>
</dbReference>
<keyword evidence="1" id="KW-0285">Flavoprotein</keyword>
<keyword evidence="6" id="KW-1185">Reference proteome</keyword>
<evidence type="ECO:0000256" key="3">
    <source>
        <dbReference type="ARBA" id="ARBA00023002"/>
    </source>
</evidence>
<sequence length="222" mass="23601">MSELLASFERLLDTAGGDALMPALDVAGFLDALRELPLREIEPLLRALGRRAIDAPVAEAMAARAVPAPSRALLAVIATAEMAGIGERLLDMSIEHANTREQFGRPIGKFQAIQQQLAVMAEQVMMTRIAAQTSCAHGLEPPLAAAAVAKSAASSAAPTIAGIAHAVHGAIGITREFPLHRFTARLHALRMSHGSESYWNRLLGSARLQADAQNSLDFVRSI</sequence>
<keyword evidence="2" id="KW-0274">FAD</keyword>
<dbReference type="PANTHER" id="PTHR43884">
    <property type="entry name" value="ACYL-COA DEHYDROGENASE"/>
    <property type="match status" value="1"/>
</dbReference>
<comment type="caution">
    <text evidence="5">The sequence shown here is derived from an EMBL/GenBank/DDBJ whole genome shotgun (WGS) entry which is preliminary data.</text>
</comment>
<dbReference type="Gene3D" id="1.20.140.10">
    <property type="entry name" value="Butyryl-CoA Dehydrogenase, subunit A, domain 3"/>
    <property type="match status" value="1"/>
</dbReference>
<dbReference type="InterPro" id="IPR009075">
    <property type="entry name" value="AcylCo_DH/oxidase_C"/>
</dbReference>
<organism evidence="5 6">
    <name type="scientific">Sphingomonas horti</name>
    <dbReference type="NCBI Taxonomy" id="2682842"/>
    <lineage>
        <taxon>Bacteria</taxon>
        <taxon>Pseudomonadati</taxon>
        <taxon>Pseudomonadota</taxon>
        <taxon>Alphaproteobacteria</taxon>
        <taxon>Sphingomonadales</taxon>
        <taxon>Sphingomonadaceae</taxon>
        <taxon>Sphingomonas</taxon>
    </lineage>
</organism>
<keyword evidence="3" id="KW-0560">Oxidoreductase</keyword>
<dbReference type="Pfam" id="PF00441">
    <property type="entry name" value="Acyl-CoA_dh_1"/>
    <property type="match status" value="1"/>
</dbReference>
<dbReference type="AlphaFoldDB" id="A0A6I4IY04"/>
<evidence type="ECO:0000256" key="1">
    <source>
        <dbReference type="ARBA" id="ARBA00022630"/>
    </source>
</evidence>
<evidence type="ECO:0000313" key="6">
    <source>
        <dbReference type="Proteomes" id="UP000441389"/>
    </source>
</evidence>
<dbReference type="EMBL" id="WQMS01000001">
    <property type="protein sequence ID" value="MVO76411.1"/>
    <property type="molecule type" value="Genomic_DNA"/>
</dbReference>